<sequence length="92" mass="9796">MRGLDCPVVAAQVMQHLALRKAPEDGAESAPLWIPCLAGLDKGQIHCRPNILPRHAVAIFAGQLAAKAADQTDVLGIQAAKTALLFSRQRFG</sequence>
<protein>
    <submittedName>
        <fullName evidence="1">Uncharacterized protein</fullName>
    </submittedName>
</protein>
<dbReference type="AlphaFoldDB" id="A0A964UXE1"/>
<evidence type="ECO:0000313" key="2">
    <source>
        <dbReference type="Proteomes" id="UP000713222"/>
    </source>
</evidence>
<organism evidence="1 2">
    <name type="scientific">Candidatus Fonsibacter lacus</name>
    <dbReference type="NCBI Taxonomy" id="2576439"/>
    <lineage>
        <taxon>Bacteria</taxon>
        <taxon>Pseudomonadati</taxon>
        <taxon>Pseudomonadota</taxon>
        <taxon>Alphaproteobacteria</taxon>
        <taxon>Candidatus Pelagibacterales</taxon>
        <taxon>Candidatus Pelagibacterales incertae sedis</taxon>
        <taxon>Candidatus Fonsibacter</taxon>
    </lineage>
</organism>
<comment type="caution">
    <text evidence="1">The sequence shown here is derived from an EMBL/GenBank/DDBJ whole genome shotgun (WGS) entry which is preliminary data.</text>
</comment>
<name>A0A964UXE1_9PROT</name>
<dbReference type="EMBL" id="RGET01000002">
    <property type="protein sequence ID" value="NBN87538.1"/>
    <property type="molecule type" value="Genomic_DNA"/>
</dbReference>
<evidence type="ECO:0000313" key="1">
    <source>
        <dbReference type="EMBL" id="NBN87538.1"/>
    </source>
</evidence>
<gene>
    <name evidence="1" type="ORF">EBV32_00365</name>
</gene>
<dbReference type="Proteomes" id="UP000713222">
    <property type="component" value="Unassembled WGS sequence"/>
</dbReference>
<reference evidence="1" key="1">
    <citation type="submission" date="2018-10" db="EMBL/GenBank/DDBJ databases">
        <title>Iterative Subtractive Binning of Freshwater Chronoseries Metagenomes Recovers Nearly Complete Genomes from over Four Hundred Novel Species.</title>
        <authorList>
            <person name="Rodriguez-R L.M."/>
            <person name="Tsementzi D."/>
            <person name="Luo C."/>
            <person name="Konstantinidis K.T."/>
        </authorList>
    </citation>
    <scope>NUCLEOTIDE SEQUENCE</scope>
    <source>
        <strain evidence="1">WB7_6_001</strain>
    </source>
</reference>
<proteinExistence type="predicted"/>
<accession>A0A964UXE1</accession>